<dbReference type="AlphaFoldDB" id="A0A2H9UNB7"/>
<evidence type="ECO:0000313" key="3">
    <source>
        <dbReference type="EMBL" id="PJI33167.1"/>
    </source>
</evidence>
<dbReference type="RefSeq" id="WP_100357317.1">
    <property type="nucleotide sequence ID" value="NZ_PGOZ01000003.1"/>
</dbReference>
<reference evidence="3 4" key="2">
    <citation type="submission" date="2017-12" db="EMBL/GenBank/DDBJ databases">
        <title>Revising the taxonomy of the Acinetobacter lwoffii group: the description of Acinetobacter pseudolwoffii sp. nov. and emended description of Acinetobacter lwoffii.</title>
        <authorList>
            <person name="Nemec A."/>
        </authorList>
    </citation>
    <scope>NUCLEOTIDE SEQUENCE [LARGE SCALE GENOMIC DNA]</scope>
    <source>
        <strain evidence="3 4">ANC 5347</strain>
    </source>
</reference>
<evidence type="ECO:0000256" key="1">
    <source>
        <dbReference type="ARBA" id="ARBA00022801"/>
    </source>
</evidence>
<dbReference type="NCBIfam" id="NF008675">
    <property type="entry name" value="PRK11688.1"/>
    <property type="match status" value="1"/>
</dbReference>
<dbReference type="InterPro" id="IPR029069">
    <property type="entry name" value="HotDog_dom_sf"/>
</dbReference>
<accession>A0A2H9UNB7</accession>
<dbReference type="EMBL" id="PGOZ01000003">
    <property type="protein sequence ID" value="PJI33167.1"/>
    <property type="molecule type" value="Genomic_DNA"/>
</dbReference>
<sequence length="165" mass="18179">MTKTEKSWTGNIHLGAKVDIDVVLNQLVHAFNSSPFFKHNGMSMRVVEGQIEAYVEMQDFMIGNVAFQILHGGLAATVLDSVGGIVAMGELYKEAEPETIADTIKKVSRLATVDMRVDYLAPGRGKYFIARAETLRLGRKGCTMRMTMVNDEDKPIATAIASYAY</sequence>
<organism evidence="3 4">
    <name type="scientific">Acinetobacter pseudolwoffii</name>
    <dbReference type="NCBI Taxonomy" id="2053287"/>
    <lineage>
        <taxon>Bacteria</taxon>
        <taxon>Pseudomonadati</taxon>
        <taxon>Pseudomonadota</taxon>
        <taxon>Gammaproteobacteria</taxon>
        <taxon>Moraxellales</taxon>
        <taxon>Moraxellaceae</taxon>
        <taxon>Acinetobacter</taxon>
    </lineage>
</organism>
<keyword evidence="1" id="KW-0378">Hydrolase</keyword>
<dbReference type="SUPFAM" id="SSF54637">
    <property type="entry name" value="Thioesterase/thiol ester dehydrase-isomerase"/>
    <property type="match status" value="1"/>
</dbReference>
<dbReference type="NCBIfam" id="TIGR00369">
    <property type="entry name" value="unchar_dom_1"/>
    <property type="match status" value="1"/>
</dbReference>
<comment type="caution">
    <text evidence="3">The sequence shown here is derived from an EMBL/GenBank/DDBJ whole genome shotgun (WGS) entry which is preliminary data.</text>
</comment>
<dbReference type="Pfam" id="PF03061">
    <property type="entry name" value="4HBT"/>
    <property type="match status" value="1"/>
</dbReference>
<evidence type="ECO:0000259" key="2">
    <source>
        <dbReference type="Pfam" id="PF03061"/>
    </source>
</evidence>
<dbReference type="Proteomes" id="UP000242351">
    <property type="component" value="Unassembled WGS sequence"/>
</dbReference>
<gene>
    <name evidence="3" type="ORF">CU320_04185</name>
</gene>
<dbReference type="InterPro" id="IPR003736">
    <property type="entry name" value="PAAI_dom"/>
</dbReference>
<dbReference type="CDD" id="cd03443">
    <property type="entry name" value="PaaI_thioesterase"/>
    <property type="match status" value="1"/>
</dbReference>
<reference evidence="3 4" key="1">
    <citation type="submission" date="2017-11" db="EMBL/GenBank/DDBJ databases">
        <authorList>
            <person name="Han C.G."/>
        </authorList>
    </citation>
    <scope>NUCLEOTIDE SEQUENCE [LARGE SCALE GENOMIC DNA]</scope>
    <source>
        <strain evidence="3 4">ANC 5347</strain>
    </source>
</reference>
<dbReference type="InterPro" id="IPR006683">
    <property type="entry name" value="Thioestr_dom"/>
</dbReference>
<dbReference type="Gene3D" id="3.10.129.10">
    <property type="entry name" value="Hotdog Thioesterase"/>
    <property type="match status" value="1"/>
</dbReference>
<feature type="domain" description="Thioesterase" evidence="2">
    <location>
        <begin position="68"/>
        <end position="155"/>
    </location>
</feature>
<name>A0A2H9UNB7_9GAMM</name>
<dbReference type="GO" id="GO:0016289">
    <property type="term" value="F:acyl-CoA hydrolase activity"/>
    <property type="evidence" value="ECO:0007669"/>
    <property type="project" value="UniProtKB-ARBA"/>
</dbReference>
<protein>
    <recommendedName>
        <fullName evidence="2">Thioesterase domain-containing protein</fullName>
    </recommendedName>
</protein>
<proteinExistence type="predicted"/>
<evidence type="ECO:0000313" key="4">
    <source>
        <dbReference type="Proteomes" id="UP000242351"/>
    </source>
</evidence>